<dbReference type="EMBL" id="JAAAXJ010000001">
    <property type="protein sequence ID" value="NBJ22999.1"/>
    <property type="molecule type" value="Genomic_DNA"/>
</dbReference>
<sequence>MTEQQKRRVHLPYVRAATDCYAQAIGTNTTSLDLAREGRWYDALNTVRDSCTAAAATMIDVHDRLYGPGTGATFFRGPYLDDLPRAITARLKDAFARRAAEVEEANLVLRKRIEEAERTRDLLRDRMYACTSNELASLVASSEGAEVLAGAAMTICNKEVQAALDAAVELSRLKGPAPSNLRDELRDVVKRNVVASAVRARASAKTESRQASPATAVPASKAPDSGLHSPQACLRAASSLREGQLVDQEKLITMMLDICRPEIENEARSKFLDDPKKQLSELRAQALEDAVKYAKELLHAQ</sequence>
<keyword evidence="1" id="KW-0175">Coiled coil</keyword>
<feature type="region of interest" description="Disordered" evidence="2">
    <location>
        <begin position="200"/>
        <end position="230"/>
    </location>
</feature>
<protein>
    <submittedName>
        <fullName evidence="3">Uncharacterized protein</fullName>
    </submittedName>
</protein>
<dbReference type="Proteomes" id="UP000818323">
    <property type="component" value="Unassembled WGS sequence"/>
</dbReference>
<accession>A0ABW9YWW2</accession>
<evidence type="ECO:0000313" key="3">
    <source>
        <dbReference type="EMBL" id="NBJ22999.1"/>
    </source>
</evidence>
<keyword evidence="4" id="KW-1185">Reference proteome</keyword>
<comment type="caution">
    <text evidence="3">The sequence shown here is derived from an EMBL/GenBank/DDBJ whole genome shotgun (WGS) entry which is preliminary data.</text>
</comment>
<feature type="coiled-coil region" evidence="1">
    <location>
        <begin position="99"/>
        <end position="126"/>
    </location>
</feature>
<name>A0ABW9YWW2_9HYPH</name>
<evidence type="ECO:0000313" key="4">
    <source>
        <dbReference type="Proteomes" id="UP000818323"/>
    </source>
</evidence>
<proteinExistence type="predicted"/>
<gene>
    <name evidence="3" type="ORF">GR303_01320</name>
</gene>
<evidence type="ECO:0000256" key="1">
    <source>
        <dbReference type="SAM" id="Coils"/>
    </source>
</evidence>
<dbReference type="RefSeq" id="WP_161721601.1">
    <property type="nucleotide sequence ID" value="NZ_JAAAXI010000002.1"/>
</dbReference>
<evidence type="ECO:0000256" key="2">
    <source>
        <dbReference type="SAM" id="MobiDB-lite"/>
    </source>
</evidence>
<reference evidence="3 4" key="1">
    <citation type="submission" date="2020-01" db="EMBL/GenBank/DDBJ databases">
        <title>Microvirga sp. nov., an arsenate reduction bacterium isolated from Tibet hotspring sediments.</title>
        <authorList>
            <person name="Yuan C.-G."/>
        </authorList>
    </citation>
    <scope>NUCLEOTIDE SEQUENCE [LARGE SCALE GENOMIC DNA]</scope>
    <source>
        <strain evidence="3 4">SYSU G3D203</strain>
    </source>
</reference>
<organism evidence="3 4">
    <name type="scientific">Microvirga arsenatis</name>
    <dbReference type="NCBI Taxonomy" id="2692265"/>
    <lineage>
        <taxon>Bacteria</taxon>
        <taxon>Pseudomonadati</taxon>
        <taxon>Pseudomonadota</taxon>
        <taxon>Alphaproteobacteria</taxon>
        <taxon>Hyphomicrobiales</taxon>
        <taxon>Methylobacteriaceae</taxon>
        <taxon>Microvirga</taxon>
    </lineage>
</organism>